<organism evidence="1">
    <name type="scientific">hydrothermal vent metagenome</name>
    <dbReference type="NCBI Taxonomy" id="652676"/>
    <lineage>
        <taxon>unclassified sequences</taxon>
        <taxon>metagenomes</taxon>
        <taxon>ecological metagenomes</taxon>
    </lineage>
</organism>
<dbReference type="AlphaFoldDB" id="A0A3B1CZ30"/>
<proteinExistence type="predicted"/>
<evidence type="ECO:0000313" key="1">
    <source>
        <dbReference type="EMBL" id="VAX35089.1"/>
    </source>
</evidence>
<dbReference type="EMBL" id="UOGJ01000028">
    <property type="protein sequence ID" value="VAX35089.1"/>
    <property type="molecule type" value="Genomic_DNA"/>
</dbReference>
<protein>
    <submittedName>
        <fullName evidence="1">Uncharacterized protein</fullName>
    </submittedName>
</protein>
<accession>A0A3B1CZ30</accession>
<name>A0A3B1CZ30_9ZZZZ</name>
<feature type="non-terminal residue" evidence="1">
    <location>
        <position position="499"/>
    </location>
</feature>
<reference evidence="1" key="1">
    <citation type="submission" date="2018-06" db="EMBL/GenBank/DDBJ databases">
        <authorList>
            <person name="Zhirakovskaya E."/>
        </authorList>
    </citation>
    <scope>NUCLEOTIDE SEQUENCE</scope>
</reference>
<gene>
    <name evidence="1" type="ORF">MNBD_UNCLBAC01-2162</name>
</gene>
<sequence length="499" mass="57592">MPKILVILFFLPVFAFSQLEQPQRFEVELEGYDDEYEIMVGGVNGVILYRTLNEYNKKGGQLWDFVLLDTALNISLQKQLYMEKNILFKGFDYSMGNYFFLFQNASGNSKDLKLMQMKSAGDTLRSTIKNLVPLMLTEFEVTDGAALIGGYYNNEPVVLHYSFNEKKTKVLPGIFGSRTELVQLKVDDESITVLVSDRTFDKRNTLTIKRYNIYGDYLNTFTFNPDLDKGLIFGRIADVEDISNLVVGTYGGKRSDYSQGLFLGVVNEENQQQIEYINYGDFENFFNYMKAKRQKRVSDRIDRKKIKGKKIKFNYRLLVHQVYKQGDTYILLGEAFYPKYSSSTSTYAGFSQSQYGGYGYNEDMPLNFAGYRYTHGVVAAFDSNGKMLWDNSFEIEDVLSYSLEQFIHAAFIEEEIVLLYLYDNQIRSKIISGAEVIEGKKFDDLKLAFEDDKVNDYYSTKIGGLEKWYGNTFVAYGVQRIKNLKDSGVKLNRKVFYIN</sequence>